<gene>
    <name evidence="2" type="ORF">C4F51_06910</name>
</gene>
<dbReference type="Gene3D" id="1.20.1290.10">
    <property type="entry name" value="AhpD-like"/>
    <property type="match status" value="1"/>
</dbReference>
<feature type="domain" description="Carboxymuconolactone decarboxylase-like" evidence="1">
    <location>
        <begin position="15"/>
        <end position="96"/>
    </location>
</feature>
<organism evidence="2 3">
    <name type="scientific">Cellvibrio polysaccharolyticus</name>
    <dbReference type="NCBI Taxonomy" id="2082724"/>
    <lineage>
        <taxon>Bacteria</taxon>
        <taxon>Pseudomonadati</taxon>
        <taxon>Pseudomonadota</taxon>
        <taxon>Gammaproteobacteria</taxon>
        <taxon>Cellvibrionales</taxon>
        <taxon>Cellvibrionaceae</taxon>
        <taxon>Cellvibrio</taxon>
    </lineage>
</organism>
<sequence>MKERIAQATIYKSIPALPRHLIALGQDAAKDLEPLLVHLVKLRASQLNGCGFCQSMHAHEARTDGEKQQRLDLLPAWQEMPFFSERERAALAWTEALTNLPQQPDIEAAWGLLQTVFDQQEIVNLTATISVINAWNRIGVGFNFLPSATN</sequence>
<dbReference type="Proteomes" id="UP000652567">
    <property type="component" value="Unassembled WGS sequence"/>
</dbReference>
<dbReference type="EMBL" id="PRDL01000001">
    <property type="protein sequence ID" value="MBE8716919.1"/>
    <property type="molecule type" value="Genomic_DNA"/>
</dbReference>
<dbReference type="GO" id="GO:0051920">
    <property type="term" value="F:peroxiredoxin activity"/>
    <property type="evidence" value="ECO:0007669"/>
    <property type="project" value="InterPro"/>
</dbReference>
<dbReference type="NCBIfam" id="TIGR00778">
    <property type="entry name" value="ahpD_dom"/>
    <property type="match status" value="1"/>
</dbReference>
<dbReference type="AlphaFoldDB" id="A0A928V5F7"/>
<proteinExistence type="predicted"/>
<dbReference type="PANTHER" id="PTHR34846">
    <property type="entry name" value="4-CARBOXYMUCONOLACTONE DECARBOXYLASE FAMILY PROTEIN (AFU_ORTHOLOGUE AFUA_6G11590)"/>
    <property type="match status" value="1"/>
</dbReference>
<evidence type="ECO:0000313" key="2">
    <source>
        <dbReference type="EMBL" id="MBE8716919.1"/>
    </source>
</evidence>
<dbReference type="InterPro" id="IPR029032">
    <property type="entry name" value="AhpD-like"/>
</dbReference>
<evidence type="ECO:0000259" key="1">
    <source>
        <dbReference type="Pfam" id="PF02627"/>
    </source>
</evidence>
<protein>
    <submittedName>
        <fullName evidence="2">Carboxymuconolactone decarboxylase family protein</fullName>
    </submittedName>
</protein>
<dbReference type="Pfam" id="PF02627">
    <property type="entry name" value="CMD"/>
    <property type="match status" value="1"/>
</dbReference>
<dbReference type="SUPFAM" id="SSF69118">
    <property type="entry name" value="AhpD-like"/>
    <property type="match status" value="1"/>
</dbReference>
<keyword evidence="3" id="KW-1185">Reference proteome</keyword>
<name>A0A928V5F7_9GAMM</name>
<evidence type="ECO:0000313" key="3">
    <source>
        <dbReference type="Proteomes" id="UP000652567"/>
    </source>
</evidence>
<reference evidence="2" key="1">
    <citation type="submission" date="2018-07" db="EMBL/GenBank/DDBJ databases">
        <title>Genome assembly of strain Ka43.</title>
        <authorList>
            <person name="Kukolya J."/>
            <person name="Nagy I."/>
            <person name="Horvath B."/>
            <person name="Toth A."/>
        </authorList>
    </citation>
    <scope>NUCLEOTIDE SEQUENCE</scope>
    <source>
        <strain evidence="2">KB43</strain>
    </source>
</reference>
<dbReference type="InterPro" id="IPR004675">
    <property type="entry name" value="AhpD_core"/>
</dbReference>
<dbReference type="PANTHER" id="PTHR34846:SF10">
    <property type="entry name" value="CYTOPLASMIC PROTEIN"/>
    <property type="match status" value="1"/>
</dbReference>
<accession>A0A928V5F7</accession>
<dbReference type="RefSeq" id="WP_193908369.1">
    <property type="nucleotide sequence ID" value="NZ_PRDL01000001.1"/>
</dbReference>
<dbReference type="InterPro" id="IPR003779">
    <property type="entry name" value="CMD-like"/>
</dbReference>
<comment type="caution">
    <text evidence="2">The sequence shown here is derived from an EMBL/GenBank/DDBJ whole genome shotgun (WGS) entry which is preliminary data.</text>
</comment>